<dbReference type="EMBL" id="AMKT01000006">
    <property type="protein sequence ID" value="OXG30138.1"/>
    <property type="molecule type" value="Genomic_DNA"/>
</dbReference>
<proteinExistence type="predicted"/>
<dbReference type="Proteomes" id="UP000199727">
    <property type="component" value="Unassembled WGS sequence"/>
</dbReference>
<reference evidence="1 2" key="1">
    <citation type="submission" date="2017-06" db="EMBL/GenBank/DDBJ databases">
        <title>Global population genomics of the pathogenic fungus Cryptococcus neoformans var. grubii.</title>
        <authorList>
            <person name="Cuomo C."/>
            <person name="Litvintseva A."/>
            <person name="Chen Y."/>
            <person name="Young S."/>
            <person name="Zeng Q."/>
            <person name="Chapman S."/>
            <person name="Gujja S."/>
            <person name="Saif S."/>
            <person name="Birren B."/>
        </authorList>
    </citation>
    <scope>NUCLEOTIDE SEQUENCE [LARGE SCALE GENOMIC DNA]</scope>
    <source>
        <strain evidence="1 2">Tu259-1</strain>
    </source>
</reference>
<name>A0A854QMP1_CRYNE</name>
<gene>
    <name evidence="1" type="ORF">C361_00230</name>
</gene>
<organism evidence="1 2">
    <name type="scientific">Cryptococcus neoformans Tu259-1</name>
    <dbReference type="NCBI Taxonomy" id="1230072"/>
    <lineage>
        <taxon>Eukaryota</taxon>
        <taxon>Fungi</taxon>
        <taxon>Dikarya</taxon>
        <taxon>Basidiomycota</taxon>
        <taxon>Agaricomycotina</taxon>
        <taxon>Tremellomycetes</taxon>
        <taxon>Tremellales</taxon>
        <taxon>Cryptococcaceae</taxon>
        <taxon>Cryptococcus</taxon>
        <taxon>Cryptococcus neoformans species complex</taxon>
    </lineage>
</organism>
<dbReference type="AlphaFoldDB" id="A0A854QMP1"/>
<evidence type="ECO:0000313" key="1">
    <source>
        <dbReference type="EMBL" id="OXG30138.1"/>
    </source>
</evidence>
<accession>A0A854QMP1</accession>
<comment type="caution">
    <text evidence="1">The sequence shown here is derived from an EMBL/GenBank/DDBJ whole genome shotgun (WGS) entry which is preliminary data.</text>
</comment>
<evidence type="ECO:0000313" key="2">
    <source>
        <dbReference type="Proteomes" id="UP000199727"/>
    </source>
</evidence>
<protein>
    <submittedName>
        <fullName evidence="1">Uncharacterized protein</fullName>
    </submittedName>
</protein>
<sequence>MSAEVQCMEEDEGPLPALAPNRYLSAEEAICQNFRSRALLVFLRSVSLSASAALSCSQIPYVPSPISSRFPSRSEASALSSPASPLPSADCDASTATLNLRAVATGTPGDLDLTELKTSQPQLFEQLSPGEFEKETNDLLAVLPPAYQSFLDLCHPSSDTEKGIDKGSLNLQSNEKRQQAGLCLRS</sequence>